<proteinExistence type="predicted"/>
<dbReference type="EMBL" id="CP012677">
    <property type="protein sequence ID" value="ALE92265.1"/>
    <property type="molecule type" value="Genomic_DNA"/>
</dbReference>
<name>A0A0M3UG09_9MICC</name>
<evidence type="ECO:0000313" key="2">
    <source>
        <dbReference type="Proteomes" id="UP000062833"/>
    </source>
</evidence>
<evidence type="ECO:0000313" key="1">
    <source>
        <dbReference type="EMBL" id="ALE92265.1"/>
    </source>
</evidence>
<dbReference type="PATRIC" id="fig|656366.3.peg.1676"/>
<dbReference type="SUPFAM" id="SSF55961">
    <property type="entry name" value="Bet v1-like"/>
    <property type="match status" value="1"/>
</dbReference>
<gene>
    <name evidence="1" type="ORF">AOC05_07840</name>
</gene>
<keyword evidence="2" id="KW-1185">Reference proteome</keyword>
<dbReference type="KEGG" id="aaq:AOC05_07840"/>
<dbReference type="AlphaFoldDB" id="A0A0M3UG09"/>
<reference evidence="2" key="1">
    <citation type="submission" date="2015-09" db="EMBL/GenBank/DDBJ databases">
        <title>Complete genome of Arthrobacter alpinus strain R3.8.</title>
        <authorList>
            <person name="See-Too W.S."/>
            <person name="Chan K.G."/>
        </authorList>
    </citation>
    <scope>NUCLEOTIDE SEQUENCE [LARGE SCALE GENOMIC DNA]</scope>
    <source>
        <strain evidence="2">R3.8</strain>
    </source>
</reference>
<sequence length="148" mass="16669">MSIHFRLNSTSTQPLETLFGRSLNIEDHVASMAASGENAVGGVRAGEIGLGESVTWQARHFGINFRMTSLITELDAPHGFVDQQIKGPFRDFRHEHRFTTDDGCTTMIDDITFTAPFGPLGWLVERLVLARYLRRLIEARNDYLCRSV</sequence>
<dbReference type="CDD" id="cd07820">
    <property type="entry name" value="SRPBCC_3"/>
    <property type="match status" value="1"/>
</dbReference>
<dbReference type="OrthoDB" id="9801773at2"/>
<protein>
    <submittedName>
        <fullName evidence="1">Cyclase</fullName>
    </submittedName>
</protein>
<accession>A0A0M3UG09</accession>
<dbReference type="Proteomes" id="UP000062833">
    <property type="component" value="Chromosome"/>
</dbReference>
<organism evidence="1 2">
    <name type="scientific">Arthrobacter alpinus</name>
    <dbReference type="NCBI Taxonomy" id="656366"/>
    <lineage>
        <taxon>Bacteria</taxon>
        <taxon>Bacillati</taxon>
        <taxon>Actinomycetota</taxon>
        <taxon>Actinomycetes</taxon>
        <taxon>Micrococcales</taxon>
        <taxon>Micrococcaceae</taxon>
        <taxon>Arthrobacter</taxon>
    </lineage>
</organism>
<dbReference type="RefSeq" id="WP_062006756.1">
    <property type="nucleotide sequence ID" value="NZ_CP012677.1"/>
</dbReference>
<dbReference type="InterPro" id="IPR023393">
    <property type="entry name" value="START-like_dom_sf"/>
</dbReference>
<dbReference type="Gene3D" id="3.30.530.20">
    <property type="match status" value="1"/>
</dbReference>